<dbReference type="AlphaFoldDB" id="A0AAD3SSA6"/>
<feature type="region of interest" description="Disordered" evidence="2">
    <location>
        <begin position="598"/>
        <end position="630"/>
    </location>
</feature>
<evidence type="ECO:0000256" key="1">
    <source>
        <dbReference type="SAM" id="Coils"/>
    </source>
</evidence>
<dbReference type="PANTHER" id="PTHR33427:SF2">
    <property type="entry name" value="TRICHOHYALIN"/>
    <property type="match status" value="1"/>
</dbReference>
<reference evidence="3" key="1">
    <citation type="submission" date="2023-05" db="EMBL/GenBank/DDBJ databases">
        <title>Nepenthes gracilis genome sequencing.</title>
        <authorList>
            <person name="Fukushima K."/>
        </authorList>
    </citation>
    <scope>NUCLEOTIDE SEQUENCE</scope>
    <source>
        <strain evidence="3">SING2019-196</strain>
    </source>
</reference>
<dbReference type="PANTHER" id="PTHR33427">
    <property type="entry name" value="HNH ENDONUCLEASE"/>
    <property type="match status" value="1"/>
</dbReference>
<keyword evidence="1" id="KW-0175">Coiled coil</keyword>
<feature type="compositionally biased region" description="Basic and acidic residues" evidence="2">
    <location>
        <begin position="619"/>
        <end position="630"/>
    </location>
</feature>
<name>A0AAD3SSA6_NEPGR</name>
<accession>A0AAD3SSA6</accession>
<dbReference type="EMBL" id="BSYO01000016">
    <property type="protein sequence ID" value="GMH15939.1"/>
    <property type="molecule type" value="Genomic_DNA"/>
</dbReference>
<feature type="coiled-coil region" evidence="1">
    <location>
        <begin position="302"/>
        <end position="336"/>
    </location>
</feature>
<comment type="caution">
    <text evidence="3">The sequence shown here is derived from an EMBL/GenBank/DDBJ whole genome shotgun (WGS) entry which is preliminary data.</text>
</comment>
<feature type="coiled-coil region" evidence="1">
    <location>
        <begin position="400"/>
        <end position="430"/>
    </location>
</feature>
<sequence>MAAKSYGYTEEDMLVDDRLGYPRAYAKLCRDRSLSPYSHGPPFAFDPYSLHPREVLRAKELDEMFPVINPQAKPTTNPRTFVSLLWKQLNHLGNAGFDPAVFRVDPYGNVLYYHADSASPLAWDIDHWFPCTRGGLTVPRNLRMLQWQVCKRKHKKLEILVPWWDLQVGISINQFLSVFAASNSDFRHRAFSWLFSEGENEELNDSQTVDSHNFPQHFMESKEELGLAPAAIVLISKNKSSSYGSTLQSIDINKQPKLIAPIIAATKSKYGVLKENENPDMEINPYKAIVMARDSLKQREETNNMKAEIHKLDDEVNDWKQKNEEEKVTIKDLERVLTKRRQRAEKCRKLAEAQSSYRSMLEKMIRDAMHQSVVYKEQVRLNQAASSALMAALEAQRAICDSAEKELHKKNKHRDDLEKLMARKKRSRMNDTLCKEIDLKTMPTSSVLKPRTPHKELRVFLEEEQKLSEAGRHSLDEEIEQQQAQPAKEIRDELADNHYIVRFPLVQEPEIEEDPESRKERGKENVEKWLQMLLENSLGDEITPEKYPQKEIKAVNQENTQQRNYEKDYGDKGITQIEASKRRSVSTPRRRISETSELIEAASNGKRVEMRKSFGGQERTGKGVEEDFSRSDSARAFRRIPSSPSIILSMRKGVDCMMKKPMVIDDDDGDKDHHVVDNKLFKSSFKLIKKAVKK</sequence>
<dbReference type="Proteomes" id="UP001279734">
    <property type="component" value="Unassembled WGS sequence"/>
</dbReference>
<evidence type="ECO:0000313" key="3">
    <source>
        <dbReference type="EMBL" id="GMH15939.1"/>
    </source>
</evidence>
<proteinExistence type="predicted"/>
<evidence type="ECO:0000313" key="4">
    <source>
        <dbReference type="Proteomes" id="UP001279734"/>
    </source>
</evidence>
<protein>
    <submittedName>
        <fullName evidence="3">Uncharacterized protein</fullName>
    </submittedName>
</protein>
<organism evidence="3 4">
    <name type="scientific">Nepenthes gracilis</name>
    <name type="common">Slender pitcher plant</name>
    <dbReference type="NCBI Taxonomy" id="150966"/>
    <lineage>
        <taxon>Eukaryota</taxon>
        <taxon>Viridiplantae</taxon>
        <taxon>Streptophyta</taxon>
        <taxon>Embryophyta</taxon>
        <taxon>Tracheophyta</taxon>
        <taxon>Spermatophyta</taxon>
        <taxon>Magnoliopsida</taxon>
        <taxon>eudicotyledons</taxon>
        <taxon>Gunneridae</taxon>
        <taxon>Pentapetalae</taxon>
        <taxon>Caryophyllales</taxon>
        <taxon>Nepenthaceae</taxon>
        <taxon>Nepenthes</taxon>
    </lineage>
</organism>
<gene>
    <name evidence="3" type="ORF">Nepgr_017780</name>
</gene>
<keyword evidence="4" id="KW-1185">Reference proteome</keyword>
<evidence type="ECO:0000256" key="2">
    <source>
        <dbReference type="SAM" id="MobiDB-lite"/>
    </source>
</evidence>